<dbReference type="Proteomes" id="UP000219947">
    <property type="component" value="Unassembled WGS sequence"/>
</dbReference>
<evidence type="ECO:0000256" key="8">
    <source>
        <dbReference type="ARBA" id="ARBA00023136"/>
    </source>
</evidence>
<evidence type="ECO:0000256" key="5">
    <source>
        <dbReference type="ARBA" id="ARBA00022683"/>
    </source>
</evidence>
<sequence length="290" mass="30190">MSPLAFILVIVVAFIAGVASVVDERQFHRPLVACTLMGFALGDPTTGIILGGMLELIALGWMNVGAAMAPDAALASCIATVVVIHGHLDKAQGIAVAIPIAAAGQVLTIFVRTITVFFQHQADRFAQTANFRGIELMHISGMVLQGLRVAAPTAVVALINSETLQNWLQAIPAEVTNGLRIAGGMITVVGFAMVINMMKSRALMPFFFLGFIAAAAIPASQEITLSGGNKDAIGNLAATLADPAQLNLVAIGIVGACLGLLYTQLNPIFHKSEAAPAAARPADDLDNELE</sequence>
<keyword evidence="3" id="KW-1003">Cell membrane</keyword>
<evidence type="ECO:0000313" key="11">
    <source>
        <dbReference type="Proteomes" id="UP000219947"/>
    </source>
</evidence>
<feature type="transmembrane region" description="Helical" evidence="9">
    <location>
        <begin position="30"/>
        <end position="54"/>
    </location>
</feature>
<feature type="transmembrane region" description="Helical" evidence="9">
    <location>
        <begin position="244"/>
        <end position="262"/>
    </location>
</feature>
<name>A0A2A8D496_9MICC</name>
<evidence type="ECO:0000256" key="3">
    <source>
        <dbReference type="ARBA" id="ARBA00022475"/>
    </source>
</evidence>
<dbReference type="PANTHER" id="PTHR32502:SF4">
    <property type="entry name" value="PTS SYSTEM MANNOSE-SPECIFIC EIIC COMPONENT"/>
    <property type="match status" value="1"/>
</dbReference>
<keyword evidence="8 9" id="KW-0472">Membrane</keyword>
<keyword evidence="4" id="KW-0762">Sugar transport</keyword>
<dbReference type="RefSeq" id="WP_098043128.1">
    <property type="nucleotide sequence ID" value="NZ_CAURLQ010000001.1"/>
</dbReference>
<comment type="subcellular location">
    <subcellularLocation>
        <location evidence="1">Cell membrane</location>
        <topology evidence="1">Multi-pass membrane protein</topology>
    </subcellularLocation>
</comment>
<feature type="transmembrane region" description="Helical" evidence="9">
    <location>
        <begin position="139"/>
        <end position="159"/>
    </location>
</feature>
<organism evidence="10 11">
    <name type="scientific">Rothia dentocariosa</name>
    <dbReference type="NCBI Taxonomy" id="2047"/>
    <lineage>
        <taxon>Bacteria</taxon>
        <taxon>Bacillati</taxon>
        <taxon>Actinomycetota</taxon>
        <taxon>Actinomycetes</taxon>
        <taxon>Micrococcales</taxon>
        <taxon>Micrococcaceae</taxon>
        <taxon>Rothia</taxon>
    </lineage>
</organism>
<dbReference type="NCBIfam" id="NF011647">
    <property type="entry name" value="PRK15065.1"/>
    <property type="match status" value="1"/>
</dbReference>
<evidence type="ECO:0000256" key="7">
    <source>
        <dbReference type="ARBA" id="ARBA00022989"/>
    </source>
</evidence>
<keyword evidence="6 9" id="KW-0812">Transmembrane</keyword>
<keyword evidence="2" id="KW-0813">Transport</keyword>
<dbReference type="PANTHER" id="PTHR32502">
    <property type="entry name" value="N-ACETYLGALACTOSAMINE PERMEASE II COMPONENT-RELATED"/>
    <property type="match status" value="1"/>
</dbReference>
<dbReference type="InterPro" id="IPR050303">
    <property type="entry name" value="GatZ_KbaZ_carbometab"/>
</dbReference>
<dbReference type="GO" id="GO:0009401">
    <property type="term" value="P:phosphoenolpyruvate-dependent sugar phosphotransferase system"/>
    <property type="evidence" value="ECO:0007669"/>
    <property type="project" value="UniProtKB-KW"/>
</dbReference>
<keyword evidence="11" id="KW-1185">Reference proteome</keyword>
<feature type="transmembrane region" description="Helical" evidence="9">
    <location>
        <begin position="94"/>
        <end position="118"/>
    </location>
</feature>
<evidence type="ECO:0000256" key="9">
    <source>
        <dbReference type="SAM" id="Phobius"/>
    </source>
</evidence>
<protein>
    <submittedName>
        <fullName evidence="10">PTS mannose/fructose/sorbose transporter subunit IIC</fullName>
    </submittedName>
</protein>
<evidence type="ECO:0000313" key="10">
    <source>
        <dbReference type="EMBL" id="PEN15448.1"/>
    </source>
</evidence>
<dbReference type="AlphaFoldDB" id="A0A2A8D496"/>
<keyword evidence="7 9" id="KW-1133">Transmembrane helix</keyword>
<evidence type="ECO:0000256" key="4">
    <source>
        <dbReference type="ARBA" id="ARBA00022597"/>
    </source>
</evidence>
<keyword evidence="5" id="KW-0598">Phosphotransferase system</keyword>
<reference evidence="10" key="1">
    <citation type="submission" date="2017-10" db="EMBL/GenBank/DDBJ databases">
        <title>Kefir isolates.</title>
        <authorList>
            <person name="Kim Y."/>
            <person name="Blasche S."/>
        </authorList>
    </citation>
    <scope>NUCLEOTIDE SEQUENCE [LARGE SCALE GENOMIC DNA]</scope>
    <source>
        <strain evidence="10">OG2-2</strain>
    </source>
</reference>
<proteinExistence type="predicted"/>
<comment type="caution">
    <text evidence="10">The sequence shown here is derived from an EMBL/GenBank/DDBJ whole genome shotgun (WGS) entry which is preliminary data.</text>
</comment>
<gene>
    <name evidence="10" type="ORF">CRM92_10155</name>
</gene>
<dbReference type="PROSITE" id="PS51106">
    <property type="entry name" value="PTS_EIIC_TYPE_4"/>
    <property type="match status" value="1"/>
</dbReference>
<dbReference type="InterPro" id="IPR004700">
    <property type="entry name" value="PTS_IIC_man"/>
</dbReference>
<evidence type="ECO:0000256" key="1">
    <source>
        <dbReference type="ARBA" id="ARBA00004651"/>
    </source>
</evidence>
<dbReference type="Pfam" id="PF03609">
    <property type="entry name" value="EII-Sor"/>
    <property type="match status" value="1"/>
</dbReference>
<evidence type="ECO:0000256" key="6">
    <source>
        <dbReference type="ARBA" id="ARBA00022692"/>
    </source>
</evidence>
<evidence type="ECO:0000256" key="2">
    <source>
        <dbReference type="ARBA" id="ARBA00022448"/>
    </source>
</evidence>
<dbReference type="EMBL" id="PDEV01000006">
    <property type="protein sequence ID" value="PEN15448.1"/>
    <property type="molecule type" value="Genomic_DNA"/>
</dbReference>
<accession>A0A2A8D496</accession>
<feature type="transmembrane region" description="Helical" evidence="9">
    <location>
        <begin position="179"/>
        <end position="195"/>
    </location>
</feature>
<dbReference type="GO" id="GO:0005886">
    <property type="term" value="C:plasma membrane"/>
    <property type="evidence" value="ECO:0007669"/>
    <property type="project" value="UniProtKB-SubCell"/>
</dbReference>
<feature type="transmembrane region" description="Helical" evidence="9">
    <location>
        <begin position="202"/>
        <end position="220"/>
    </location>
</feature>